<proteinExistence type="predicted"/>
<protein>
    <submittedName>
        <fullName evidence="1">Uncharacterized protein</fullName>
    </submittedName>
</protein>
<evidence type="ECO:0000313" key="2">
    <source>
        <dbReference type="Proteomes" id="UP000315226"/>
    </source>
</evidence>
<sequence length="92" mass="9939">MAVQAAGITHQLHRSKAVHLGDVVDLNRNSTQRSRAVSVFPTTETARLVSVVPTTASTTVRADTRTGTPTHRAALIRMTICRSLRRSSDDSA</sequence>
<keyword evidence="2" id="KW-1185">Reference proteome</keyword>
<name>A0A4Y3RL76_9ACTN</name>
<reference evidence="1 2" key="1">
    <citation type="submission" date="2019-06" db="EMBL/GenBank/DDBJ databases">
        <title>Whole genome shotgun sequence of Streptomyces gardneri NBRC 12865.</title>
        <authorList>
            <person name="Hosoyama A."/>
            <person name="Uohara A."/>
            <person name="Ohji S."/>
            <person name="Ichikawa N."/>
        </authorList>
    </citation>
    <scope>NUCLEOTIDE SEQUENCE [LARGE SCALE GENOMIC DNA]</scope>
    <source>
        <strain evidence="1 2">NBRC 12865</strain>
    </source>
</reference>
<dbReference type="AlphaFoldDB" id="A0A4Y3RL76"/>
<dbReference type="Proteomes" id="UP000315226">
    <property type="component" value="Unassembled WGS sequence"/>
</dbReference>
<dbReference type="EMBL" id="BJMN01000022">
    <property type="protein sequence ID" value="GEB58064.1"/>
    <property type="molecule type" value="Genomic_DNA"/>
</dbReference>
<evidence type="ECO:0000313" key="1">
    <source>
        <dbReference type="EMBL" id="GEB58064.1"/>
    </source>
</evidence>
<accession>A0A4Y3RL76</accession>
<gene>
    <name evidence="1" type="ORF">SGA01_36690</name>
</gene>
<comment type="caution">
    <text evidence="1">The sequence shown here is derived from an EMBL/GenBank/DDBJ whole genome shotgun (WGS) entry which is preliminary data.</text>
</comment>
<organism evidence="1 2">
    <name type="scientific">Streptomyces gardneri</name>
    <dbReference type="NCBI Taxonomy" id="66892"/>
    <lineage>
        <taxon>Bacteria</taxon>
        <taxon>Bacillati</taxon>
        <taxon>Actinomycetota</taxon>
        <taxon>Actinomycetes</taxon>
        <taxon>Kitasatosporales</taxon>
        <taxon>Streptomycetaceae</taxon>
        <taxon>Streptomyces</taxon>
    </lineage>
</organism>